<feature type="repeat" description="ANK" evidence="3">
    <location>
        <begin position="331"/>
        <end position="363"/>
    </location>
</feature>
<dbReference type="EMBL" id="CDOD01000006">
    <property type="protein sequence ID" value="CEN33071.1"/>
    <property type="molecule type" value="Genomic_DNA"/>
</dbReference>
<proteinExistence type="predicted"/>
<evidence type="ECO:0000313" key="4">
    <source>
        <dbReference type="EMBL" id="CEN33071.1"/>
    </source>
</evidence>
<name>A0A0B7H0K1_9FLAO</name>
<dbReference type="PANTHER" id="PTHR24198:SF165">
    <property type="entry name" value="ANKYRIN REPEAT-CONTAINING PROTEIN-RELATED"/>
    <property type="match status" value="1"/>
</dbReference>
<dbReference type="PRINTS" id="PR01415">
    <property type="entry name" value="ANKYRIN"/>
</dbReference>
<evidence type="ECO:0000313" key="5">
    <source>
        <dbReference type="Proteomes" id="UP000038055"/>
    </source>
</evidence>
<organism evidence="4 5">
    <name type="scientific">Capnocytophaga cynodegmi</name>
    <dbReference type="NCBI Taxonomy" id="28189"/>
    <lineage>
        <taxon>Bacteria</taxon>
        <taxon>Pseudomonadati</taxon>
        <taxon>Bacteroidota</taxon>
        <taxon>Flavobacteriia</taxon>
        <taxon>Flavobacteriales</taxon>
        <taxon>Flavobacteriaceae</taxon>
        <taxon>Capnocytophaga</taxon>
    </lineage>
</organism>
<dbReference type="Proteomes" id="UP000038055">
    <property type="component" value="Unassembled WGS sequence"/>
</dbReference>
<dbReference type="InterPro" id="IPR036770">
    <property type="entry name" value="Ankyrin_rpt-contain_sf"/>
</dbReference>
<dbReference type="SUPFAM" id="SSF48403">
    <property type="entry name" value="Ankyrin repeat"/>
    <property type="match status" value="2"/>
</dbReference>
<evidence type="ECO:0000256" key="3">
    <source>
        <dbReference type="PROSITE-ProRule" id="PRU00023"/>
    </source>
</evidence>
<feature type="repeat" description="ANK" evidence="3">
    <location>
        <begin position="91"/>
        <end position="123"/>
    </location>
</feature>
<dbReference type="PROSITE" id="PS50088">
    <property type="entry name" value="ANK_REPEAT"/>
    <property type="match status" value="6"/>
</dbReference>
<feature type="repeat" description="ANK" evidence="3">
    <location>
        <begin position="124"/>
        <end position="158"/>
    </location>
</feature>
<accession>A0A0B7H0K1</accession>
<keyword evidence="1" id="KW-0677">Repeat</keyword>
<evidence type="ECO:0000256" key="1">
    <source>
        <dbReference type="ARBA" id="ARBA00022737"/>
    </source>
</evidence>
<feature type="repeat" description="ANK" evidence="3">
    <location>
        <begin position="298"/>
        <end position="330"/>
    </location>
</feature>
<gene>
    <name evidence="4" type="ORF">CCYN2B_140026</name>
</gene>
<keyword evidence="2 3" id="KW-0040">ANK repeat</keyword>
<dbReference type="SMART" id="SM00248">
    <property type="entry name" value="ANK"/>
    <property type="match status" value="10"/>
</dbReference>
<feature type="repeat" description="ANK" evidence="3">
    <location>
        <begin position="437"/>
        <end position="470"/>
    </location>
</feature>
<dbReference type="eggNOG" id="COG0666">
    <property type="taxonomic scope" value="Bacteria"/>
</dbReference>
<dbReference type="InterPro" id="IPR002110">
    <property type="entry name" value="Ankyrin_rpt"/>
</dbReference>
<feature type="repeat" description="ANK" evidence="3">
    <location>
        <begin position="193"/>
        <end position="225"/>
    </location>
</feature>
<dbReference type="PROSITE" id="PS50297">
    <property type="entry name" value="ANK_REP_REGION"/>
    <property type="match status" value="6"/>
</dbReference>
<dbReference type="STRING" id="28189.CCYN74_210054"/>
<keyword evidence="5" id="KW-1185">Reference proteome</keyword>
<reference evidence="5" key="1">
    <citation type="submission" date="2015-01" db="EMBL/GenBank/DDBJ databases">
        <authorList>
            <person name="MANFREDI Pablo"/>
        </authorList>
    </citation>
    <scope>NUCLEOTIDE SEQUENCE [LARGE SCALE GENOMIC DNA]</scope>
    <source>
        <strain evidence="5">Ccyn2B</strain>
    </source>
</reference>
<sequence>MVMKRIIFFFCFFVTGLLLAQKNIFLSNDYWKTKPTVEQVKQKITEGNNPTKLNERAYDAVSLAINNGAPYETILFLLSLEGNEVDKLTHDKRTYLFWAAFQNNLPLINYLLQKGADVNVKDSHMYTPLLFATVRGNINTELYDILINKGANIDEKNENGANALLLAIPHIKDLKEAQYFIKKGLSLKSIDNNGDNALFYAARNGNQKIINQLIKKGLNPKTLNNKGQNLMFAASEGSRMKTNDLEFFKYIESLGVSPNQKDKEGLSPLFILSSRHKDIAVLNYFLDKGNSVNQLDKEGNTPLINASSRNSLEVVSLLENKSSNINTTNNQGHSALTLAVARNTSDVVSYLIKKGADINVKDTKGNTLVYYLLESYTPRDIKKFDEKWNILAEKGLNFAQNQEKGSNIYHLAVDKADLNLLQKVASVNVDINVKNQDGLTPLHKAAMTAKNLDIIKFLLEKGAKKTITTDFEETAYDLAKENEALKDKDINFLK</sequence>
<dbReference type="AlphaFoldDB" id="A0A0B7H0K1"/>
<evidence type="ECO:0000256" key="2">
    <source>
        <dbReference type="ARBA" id="ARBA00023043"/>
    </source>
</evidence>
<protein>
    <submittedName>
        <fullName evidence="4">Putative ankyrin repeat protein</fullName>
    </submittedName>
</protein>
<dbReference type="PANTHER" id="PTHR24198">
    <property type="entry name" value="ANKYRIN REPEAT AND PROTEIN KINASE DOMAIN-CONTAINING PROTEIN"/>
    <property type="match status" value="1"/>
</dbReference>
<dbReference type="Gene3D" id="1.25.40.20">
    <property type="entry name" value="Ankyrin repeat-containing domain"/>
    <property type="match status" value="2"/>
</dbReference>
<dbReference type="Pfam" id="PF12796">
    <property type="entry name" value="Ank_2"/>
    <property type="match status" value="4"/>
</dbReference>